<evidence type="ECO:0000256" key="8">
    <source>
        <dbReference type="ARBA" id="ARBA00030686"/>
    </source>
</evidence>
<evidence type="ECO:0000256" key="10">
    <source>
        <dbReference type="HAMAP-Rule" id="MF_00230"/>
    </source>
</evidence>
<comment type="catalytic activity">
    <reaction evidence="9 10">
        <text>5,6-dimethylbenzimidazole + nicotinate beta-D-ribonucleotide = alpha-ribazole 5'-phosphate + nicotinate + H(+)</text>
        <dbReference type="Rhea" id="RHEA:11196"/>
        <dbReference type="ChEBI" id="CHEBI:15378"/>
        <dbReference type="ChEBI" id="CHEBI:15890"/>
        <dbReference type="ChEBI" id="CHEBI:32544"/>
        <dbReference type="ChEBI" id="CHEBI:57502"/>
        <dbReference type="ChEBI" id="CHEBI:57918"/>
        <dbReference type="EC" id="2.4.2.21"/>
    </reaction>
</comment>
<dbReference type="GO" id="GO:0009236">
    <property type="term" value="P:cobalamin biosynthetic process"/>
    <property type="evidence" value="ECO:0007669"/>
    <property type="project" value="UniProtKB-UniRule"/>
</dbReference>
<keyword evidence="5 10" id="KW-0169">Cobalamin biosynthesis</keyword>
<evidence type="ECO:0000256" key="6">
    <source>
        <dbReference type="ARBA" id="ARBA00022676"/>
    </source>
</evidence>
<evidence type="ECO:0000256" key="9">
    <source>
        <dbReference type="ARBA" id="ARBA00047340"/>
    </source>
</evidence>
<dbReference type="PATRIC" id="fig|43658.6.peg.6034"/>
<evidence type="ECO:0000256" key="1">
    <source>
        <dbReference type="ARBA" id="ARBA00005049"/>
    </source>
</evidence>
<dbReference type="NCBIfam" id="NF000996">
    <property type="entry name" value="PRK00105.1"/>
    <property type="match status" value="1"/>
</dbReference>
<dbReference type="Gene3D" id="3.40.50.10210">
    <property type="match status" value="1"/>
</dbReference>
<dbReference type="InterPro" id="IPR036087">
    <property type="entry name" value="Nict_dMeBzImd_PRibTrfase_sf"/>
</dbReference>
<dbReference type="Proteomes" id="UP000036850">
    <property type="component" value="Unassembled WGS sequence"/>
</dbReference>
<keyword evidence="7 10" id="KW-0808">Transferase</keyword>
<evidence type="ECO:0000256" key="5">
    <source>
        <dbReference type="ARBA" id="ARBA00022573"/>
    </source>
</evidence>
<protein>
    <recommendedName>
        <fullName evidence="4 10">Nicotinate-nucleotide--dimethylbenzimidazole phosphoribosyltransferase</fullName>
        <shortName evidence="10">NN:DBI PRT</shortName>
        <ecNumber evidence="3 10">2.4.2.21</ecNumber>
    </recommendedName>
    <alternativeName>
        <fullName evidence="8 10">N(1)-alpha-phosphoribosyltransferase</fullName>
    </alternativeName>
</protein>
<name>A0A0L0EU32_9GAMM</name>
<evidence type="ECO:0000256" key="3">
    <source>
        <dbReference type="ARBA" id="ARBA00011991"/>
    </source>
</evidence>
<dbReference type="InterPro" id="IPR023195">
    <property type="entry name" value="Nict_dMeBzImd_PRibTrfase_N"/>
</dbReference>
<dbReference type="EC" id="2.4.2.21" evidence="3 10"/>
<dbReference type="AlphaFoldDB" id="A0A0L0EU32"/>
<accession>A0A0L0EU32</accession>
<sequence length="355" mass="37519">MIPPLNRQHDAYIQHTIDMKTKPQGALGKLETLAHQLVSILSQGMSRAQLEAEKPAIVQPQMMIFAGDHGIAAEGVSIAPSEVTGQMVANFATGGAAINVLCAQLGWQLSVIDCGILTAPAPELGIVSQRLGHITRPLHIEPALSEAQLDQGLLYGQEAVQTALDSGSNVFALGEMGIGNTTAAAAIFSALSGLTGAETVGRGTGVSAEVVEKKQQLIDQALLLHGDALDDPREVLRRLGGFEICQMVGAMLEIARAQKVILVDGFIATAAAMLACRIEPVSQDYMVFAHCSGEQGHRRMLNELNAEPLLDLNMRLGEGSGAAMALPLCQSALAFYYQMASFESAAVTQVVDTHE</sequence>
<dbReference type="SUPFAM" id="SSF52733">
    <property type="entry name" value="Nicotinate mononucleotide:5,6-dimethylbenzimidazole phosphoribosyltransferase (CobT)"/>
    <property type="match status" value="1"/>
</dbReference>
<comment type="caution">
    <text evidence="11">The sequence shown here is derived from an EMBL/GenBank/DDBJ whole genome shotgun (WGS) entry which is preliminary data.</text>
</comment>
<dbReference type="Pfam" id="PF02277">
    <property type="entry name" value="DBI_PRT"/>
    <property type="match status" value="1"/>
</dbReference>
<evidence type="ECO:0000256" key="4">
    <source>
        <dbReference type="ARBA" id="ARBA00015486"/>
    </source>
</evidence>
<dbReference type="GO" id="GO:0008939">
    <property type="term" value="F:nicotinate-nucleotide-dimethylbenzimidazole phosphoribosyltransferase activity"/>
    <property type="evidence" value="ECO:0007669"/>
    <property type="project" value="UniProtKB-UniRule"/>
</dbReference>
<dbReference type="OrthoDB" id="9781491at2"/>
<proteinExistence type="inferred from homology"/>
<organism evidence="11 12">
    <name type="scientific">Pseudoalteromonas rubra</name>
    <dbReference type="NCBI Taxonomy" id="43658"/>
    <lineage>
        <taxon>Bacteria</taxon>
        <taxon>Pseudomonadati</taxon>
        <taxon>Pseudomonadota</taxon>
        <taxon>Gammaproteobacteria</taxon>
        <taxon>Alteromonadales</taxon>
        <taxon>Pseudoalteromonadaceae</taxon>
        <taxon>Pseudoalteromonas</taxon>
    </lineage>
</organism>
<dbReference type="FunFam" id="3.40.50.10210:FF:000001">
    <property type="entry name" value="Nicotinate-nucleotide--dimethylbenzimidazole phosphoribosyltransferase"/>
    <property type="match status" value="1"/>
</dbReference>
<dbReference type="InterPro" id="IPR003200">
    <property type="entry name" value="Nict_dMeBzImd_PRibTrfase"/>
</dbReference>
<evidence type="ECO:0000256" key="2">
    <source>
        <dbReference type="ARBA" id="ARBA00007110"/>
    </source>
</evidence>
<evidence type="ECO:0000313" key="12">
    <source>
        <dbReference type="Proteomes" id="UP000036850"/>
    </source>
</evidence>
<dbReference type="Gene3D" id="1.10.1610.10">
    <property type="match status" value="1"/>
</dbReference>
<dbReference type="InterPro" id="IPR017846">
    <property type="entry name" value="Nict_dMeBzImd_PRibTrfase_bact"/>
</dbReference>
<dbReference type="EMBL" id="LFZX01000073">
    <property type="protein sequence ID" value="KNC67383.1"/>
    <property type="molecule type" value="Genomic_DNA"/>
</dbReference>
<comment type="pathway">
    <text evidence="1 10">Nucleoside biosynthesis; alpha-ribazole biosynthesis; alpha-ribazole from 5,6-dimethylbenzimidazole: step 1/2.</text>
</comment>
<dbReference type="PANTHER" id="PTHR43463">
    <property type="entry name" value="NICOTINATE-NUCLEOTIDE--DIMETHYLBENZIMIDAZOLE PHOSPHORIBOSYLTRANSFERASE"/>
    <property type="match status" value="1"/>
</dbReference>
<comment type="function">
    <text evidence="10">Catalyzes the synthesis of alpha-ribazole-5'-phosphate from nicotinate mononucleotide (NAMN) and 5,6-dimethylbenzimidazole (DMB).</text>
</comment>
<dbReference type="CDD" id="cd02439">
    <property type="entry name" value="DMB-PRT_CobT"/>
    <property type="match status" value="1"/>
</dbReference>
<keyword evidence="6 10" id="KW-0328">Glycosyltransferase</keyword>
<feature type="active site" description="Proton acceptor" evidence="10">
    <location>
        <position position="318"/>
    </location>
</feature>
<dbReference type="UniPathway" id="UPA00061">
    <property type="reaction ID" value="UER00516"/>
</dbReference>
<dbReference type="NCBIfam" id="TIGR03160">
    <property type="entry name" value="cobT_DBIPRT"/>
    <property type="match status" value="1"/>
</dbReference>
<dbReference type="HAMAP" id="MF_00230">
    <property type="entry name" value="CobT"/>
    <property type="match status" value="1"/>
</dbReference>
<evidence type="ECO:0000256" key="7">
    <source>
        <dbReference type="ARBA" id="ARBA00022679"/>
    </source>
</evidence>
<dbReference type="PANTHER" id="PTHR43463:SF1">
    <property type="entry name" value="NICOTINATE-NUCLEOTIDE--DIMETHYLBENZIMIDAZOLE PHOSPHORIBOSYLTRANSFERASE"/>
    <property type="match status" value="1"/>
</dbReference>
<evidence type="ECO:0000313" key="11">
    <source>
        <dbReference type="EMBL" id="KNC67383.1"/>
    </source>
</evidence>
<comment type="similarity">
    <text evidence="2 10">Belongs to the CobT family.</text>
</comment>
<gene>
    <name evidence="10" type="primary">cobT</name>
    <name evidence="11" type="ORF">AC626_11075</name>
</gene>
<reference evidence="12" key="1">
    <citation type="submission" date="2015-07" db="EMBL/GenBank/DDBJ databases">
        <title>Draft genome sequence of a Pseudoalteromonas rubra strain, OCN096, isolated from Kaneohe Bay, Oahu, Hawaii.</title>
        <authorList>
            <person name="Beurmann S."/>
            <person name="Ushijima B."/>
            <person name="Belcaid M."/>
            <person name="Callahan S.M."/>
            <person name="Aeby G.S."/>
        </authorList>
    </citation>
    <scope>NUCLEOTIDE SEQUENCE [LARGE SCALE GENOMIC DNA]</scope>
    <source>
        <strain evidence="12">OCN096</strain>
    </source>
</reference>